<evidence type="ECO:0000259" key="2">
    <source>
        <dbReference type="Pfam" id="PF22725"/>
    </source>
</evidence>
<dbReference type="PANTHER" id="PTHR43377:SF1">
    <property type="entry name" value="BILIVERDIN REDUCTASE A"/>
    <property type="match status" value="1"/>
</dbReference>
<evidence type="ECO:0000313" key="3">
    <source>
        <dbReference type="EMBL" id="CAJ1003684.1"/>
    </source>
</evidence>
<dbReference type="Gene3D" id="3.30.360.10">
    <property type="entry name" value="Dihydrodipicolinate Reductase, domain 2"/>
    <property type="match status" value="1"/>
</dbReference>
<dbReference type="Pfam" id="PF22725">
    <property type="entry name" value="GFO_IDH_MocA_C3"/>
    <property type="match status" value="1"/>
</dbReference>
<gene>
    <name evidence="3" type="ORF">BSPP4475_15290</name>
</gene>
<dbReference type="InterPro" id="IPR000683">
    <property type="entry name" value="Gfo/Idh/MocA-like_OxRdtase_N"/>
</dbReference>
<proteinExistence type="predicted"/>
<dbReference type="EMBL" id="OY569118">
    <property type="protein sequence ID" value="CAJ1003684.1"/>
    <property type="molecule type" value="Genomic_DNA"/>
</dbReference>
<dbReference type="Proteomes" id="UP001189619">
    <property type="component" value="Chromosome"/>
</dbReference>
<feature type="domain" description="GFO/IDH/MocA-like oxidoreductase" evidence="2">
    <location>
        <begin position="131"/>
        <end position="251"/>
    </location>
</feature>
<accession>A0AA48RIN9</accession>
<dbReference type="InterPro" id="IPR055170">
    <property type="entry name" value="GFO_IDH_MocA-like_dom"/>
</dbReference>
<sequence>MDMYRVVVIGAGEIANSHLEAIKTSSELKAVAVADIDAGRAQAVGRRFGVTPYTSYREMVEREQPDIAVVALPHHLHREAAVLAAEHGCHILLEKPMARNEAECDAIIRAAQQHRVTLMVGHTQHFKPENRKAKALMKTGALGRLVMVNDTRHLHYFREERPAWFLDKAKAGGGILMNLGVHSVDKLQWLTDSRVVRVKASVSHFGPRGDVEGSGLAYLETDSGVVATISQSGYKGAAKDETELIFTGGMLKLVSGKGLWMSDGGEYRRVEVEEEADPFALQFAALLAAIRTGSEPECSGAYGKSVVGVVEAMYRSHHLGAEVEVAQGRSAR</sequence>
<dbReference type="SUPFAM" id="SSF51735">
    <property type="entry name" value="NAD(P)-binding Rossmann-fold domains"/>
    <property type="match status" value="1"/>
</dbReference>
<reference evidence="3" key="1">
    <citation type="submission" date="2023-07" db="EMBL/GenBank/DDBJ databases">
        <authorList>
            <person name="Ivanov I."/>
            <person name="Teneva D."/>
            <person name="Stoikov I."/>
        </authorList>
    </citation>
    <scope>NUCLEOTIDE SEQUENCE</scope>
    <source>
        <strain evidence="3">4475</strain>
    </source>
</reference>
<dbReference type="InterPro" id="IPR036291">
    <property type="entry name" value="NAD(P)-bd_dom_sf"/>
</dbReference>
<dbReference type="RefSeq" id="WP_171565764.1">
    <property type="nucleotide sequence ID" value="NZ_JAUSVZ010000018.1"/>
</dbReference>
<dbReference type="KEGG" id="bayd:BSPP4475_15290"/>
<keyword evidence="4" id="KW-1185">Reference proteome</keyword>
<dbReference type="Pfam" id="PF01408">
    <property type="entry name" value="GFO_IDH_MocA"/>
    <property type="match status" value="1"/>
</dbReference>
<evidence type="ECO:0000313" key="4">
    <source>
        <dbReference type="Proteomes" id="UP001189619"/>
    </source>
</evidence>
<dbReference type="Gene3D" id="3.40.50.720">
    <property type="entry name" value="NAD(P)-binding Rossmann-like Domain"/>
    <property type="match status" value="1"/>
</dbReference>
<dbReference type="GO" id="GO:0000166">
    <property type="term" value="F:nucleotide binding"/>
    <property type="evidence" value="ECO:0007669"/>
    <property type="project" value="InterPro"/>
</dbReference>
<dbReference type="AlphaFoldDB" id="A0AA48RIN9"/>
<dbReference type="PANTHER" id="PTHR43377">
    <property type="entry name" value="BILIVERDIN REDUCTASE A"/>
    <property type="match status" value="1"/>
</dbReference>
<protein>
    <submittedName>
        <fullName evidence="3">Oxidoreductase</fullName>
    </submittedName>
</protein>
<dbReference type="SUPFAM" id="SSF55347">
    <property type="entry name" value="Glyceraldehyde-3-phosphate dehydrogenase-like, C-terminal domain"/>
    <property type="match status" value="1"/>
</dbReference>
<feature type="domain" description="Gfo/Idh/MocA-like oxidoreductase N-terminal" evidence="1">
    <location>
        <begin position="5"/>
        <end position="122"/>
    </location>
</feature>
<dbReference type="InterPro" id="IPR051450">
    <property type="entry name" value="Gfo/Idh/MocA_Oxidoreductases"/>
</dbReference>
<name>A0AA48RIN9_9BACL</name>
<organism evidence="3 4">
    <name type="scientific">Brevibacillus aydinogluensis</name>
    <dbReference type="NCBI Taxonomy" id="927786"/>
    <lineage>
        <taxon>Bacteria</taxon>
        <taxon>Bacillati</taxon>
        <taxon>Bacillota</taxon>
        <taxon>Bacilli</taxon>
        <taxon>Bacillales</taxon>
        <taxon>Paenibacillaceae</taxon>
        <taxon>Brevibacillus</taxon>
    </lineage>
</organism>
<evidence type="ECO:0000259" key="1">
    <source>
        <dbReference type="Pfam" id="PF01408"/>
    </source>
</evidence>